<organism evidence="1">
    <name type="scientific">Leptolyngbya boryana CZ1</name>
    <dbReference type="NCBI Taxonomy" id="3060204"/>
    <lineage>
        <taxon>Bacteria</taxon>
        <taxon>Bacillati</taxon>
        <taxon>Cyanobacteriota</taxon>
        <taxon>Cyanophyceae</taxon>
        <taxon>Leptolyngbyales</taxon>
        <taxon>Leptolyngbyaceae</taxon>
        <taxon>Leptolyngbya group</taxon>
        <taxon>Leptolyngbya</taxon>
    </lineage>
</organism>
<dbReference type="EMBL" id="CP130144">
    <property type="protein sequence ID" value="WNZ45212.1"/>
    <property type="molecule type" value="Genomic_DNA"/>
</dbReference>
<proteinExistence type="predicted"/>
<dbReference type="InterPro" id="IPR027417">
    <property type="entry name" value="P-loop_NTPase"/>
</dbReference>
<sequence length="619" mass="68007">MALDKFNPQLMHDDQLLPATLLEMGDTLNFIETRKHTLRNEIKTSKIDAGVGKVSGLAGIAGGGALLILSNPLGSLIVAGGAIAYSMAVFAQWLQTGKVQITPLSSKTQADRDVELSSSTETGNAYDVSAIQGQRDSIREDAAYLSDREKVEYELLHFSPEGLLSAMNHVHPTQRWACYQFLIDAFLAGTIQSYFQNPQALRDVLGNPAIYTSHLPEASKRFPEYGLQGTGAIRAEDAIASFQPAAVPTIRSNTRLNAVEVPATSAQPFTIPIVSPESKLFDWNLLNTAYDDFPHLLMLGKTGAGKSFLAEYLGRFLNGSTIVITPKKKPKDFIGMQVIGVPYDFATIAANIGGLSKLVKDREAEMNQTGQESFNPVNVVLDEVPTFVAGCKDLGFDVVKDLKFIIRAGRTSKVRLILLAQGQEVKTLGIEGEGSLRDNLSYVYLKGFAEKQAQDLKLDISPYDRPCIIDSKVAEIAALLELANQKLSEKPPIASTPEALDRMYRMESEEPKALDHEVEESVRETDSVLPKIQAAFPQWKPKSIEVASTIVDWLAARSDKSFAPYEIRKSIRRLKDDSSLPTEKIKTVLDVLVTAQFLIESEGKYSITPNAPNTEDYDF</sequence>
<name>A0AA96WTD6_LEPBY</name>
<dbReference type="RefSeq" id="WP_316426942.1">
    <property type="nucleotide sequence ID" value="NZ_CP130144.1"/>
</dbReference>
<dbReference type="Gene3D" id="3.40.50.300">
    <property type="entry name" value="P-loop containing nucleotide triphosphate hydrolases"/>
    <property type="match status" value="1"/>
</dbReference>
<accession>A0AA96WTD6</accession>
<gene>
    <name evidence="1" type="ORF">Q2T42_25835</name>
</gene>
<dbReference type="AlphaFoldDB" id="A0AA96WTD6"/>
<reference evidence="1" key="1">
    <citation type="journal article" date="2023" name="Plants (Basel)">
        <title>Genomic Analysis of Leptolyngbya boryana CZ1 Reveals Efficient Carbon Fixation Modules.</title>
        <authorList>
            <person name="Bai X."/>
            <person name="Wang H."/>
            <person name="Cheng W."/>
            <person name="Wang J."/>
            <person name="Ma M."/>
            <person name="Hu H."/>
            <person name="Song Z."/>
            <person name="Ma H."/>
            <person name="Fan Y."/>
            <person name="Du C."/>
            <person name="Xu J."/>
        </authorList>
    </citation>
    <scope>NUCLEOTIDE SEQUENCE</scope>
    <source>
        <strain evidence="1">CZ1</strain>
    </source>
</reference>
<evidence type="ECO:0000313" key="1">
    <source>
        <dbReference type="EMBL" id="WNZ45212.1"/>
    </source>
</evidence>
<reference evidence="1" key="2">
    <citation type="submission" date="2023-07" db="EMBL/GenBank/DDBJ databases">
        <authorList>
            <person name="Bai X.-H."/>
            <person name="Wang H.-H."/>
            <person name="Wang J."/>
            <person name="Ma M.-Y."/>
            <person name="Hu H.-H."/>
            <person name="Song Z.-L."/>
            <person name="Ma H.-G."/>
            <person name="Fan Y."/>
            <person name="Du C.-Y."/>
            <person name="Xu J.-C."/>
        </authorList>
    </citation>
    <scope>NUCLEOTIDE SEQUENCE</scope>
    <source>
        <strain evidence="1">CZ1</strain>
    </source>
</reference>
<protein>
    <submittedName>
        <fullName evidence="1">Uncharacterized protein</fullName>
    </submittedName>
</protein>
<dbReference type="SUPFAM" id="SSF52540">
    <property type="entry name" value="P-loop containing nucleoside triphosphate hydrolases"/>
    <property type="match status" value="1"/>
</dbReference>